<dbReference type="InterPro" id="IPR001647">
    <property type="entry name" value="HTH_TetR"/>
</dbReference>
<dbReference type="Proteomes" id="UP000316416">
    <property type="component" value="Chromosome"/>
</dbReference>
<name>A0ABX6V5M3_9GAMM</name>
<dbReference type="PRINTS" id="PR00455">
    <property type="entry name" value="HTHTETR"/>
</dbReference>
<dbReference type="InterPro" id="IPR009057">
    <property type="entry name" value="Homeodomain-like_sf"/>
</dbReference>
<dbReference type="Pfam" id="PF00440">
    <property type="entry name" value="TetR_N"/>
    <property type="match status" value="1"/>
</dbReference>
<evidence type="ECO:0000256" key="1">
    <source>
        <dbReference type="ARBA" id="ARBA00023125"/>
    </source>
</evidence>
<accession>A0ABX6V5M3</accession>
<evidence type="ECO:0000256" key="2">
    <source>
        <dbReference type="PROSITE-ProRule" id="PRU00335"/>
    </source>
</evidence>
<reference evidence="4" key="1">
    <citation type="submission" date="2021-07" db="EMBL/GenBank/DDBJ databases">
        <title>Shewanella sp. YLB-07 whole genome sequence.</title>
        <authorList>
            <person name="Yu L."/>
        </authorList>
    </citation>
    <scope>NUCLEOTIDE SEQUENCE</scope>
    <source>
        <strain evidence="4">YLB-08</strain>
    </source>
</reference>
<dbReference type="EMBL" id="CP045503">
    <property type="protein sequence ID" value="QPG57641.1"/>
    <property type="molecule type" value="Genomic_DNA"/>
</dbReference>
<feature type="domain" description="HTH tetR-type" evidence="3">
    <location>
        <begin position="3"/>
        <end position="63"/>
    </location>
</feature>
<organism evidence="4 5">
    <name type="scientific">Shewanella eurypsychrophilus</name>
    <dbReference type="NCBI Taxonomy" id="2593656"/>
    <lineage>
        <taxon>Bacteria</taxon>
        <taxon>Pseudomonadati</taxon>
        <taxon>Pseudomonadota</taxon>
        <taxon>Gammaproteobacteria</taxon>
        <taxon>Alteromonadales</taxon>
        <taxon>Shewanellaceae</taxon>
        <taxon>Shewanella</taxon>
    </lineage>
</organism>
<dbReference type="PROSITE" id="PS50977">
    <property type="entry name" value="HTH_TETR_2"/>
    <property type="match status" value="1"/>
</dbReference>
<evidence type="ECO:0000259" key="3">
    <source>
        <dbReference type="PROSITE" id="PS50977"/>
    </source>
</evidence>
<gene>
    <name evidence="4" type="ORF">FM038_009425</name>
</gene>
<dbReference type="SUPFAM" id="SSF46689">
    <property type="entry name" value="Homeodomain-like"/>
    <property type="match status" value="1"/>
</dbReference>
<feature type="DNA-binding region" description="H-T-H motif" evidence="2">
    <location>
        <begin position="26"/>
        <end position="45"/>
    </location>
</feature>
<keyword evidence="1 2" id="KW-0238">DNA-binding</keyword>
<evidence type="ECO:0000313" key="4">
    <source>
        <dbReference type="EMBL" id="QPG57641.1"/>
    </source>
</evidence>
<dbReference type="Gene3D" id="1.10.357.10">
    <property type="entry name" value="Tetracycline Repressor, domain 2"/>
    <property type="match status" value="1"/>
</dbReference>
<sequence>MLTNKETALLDAATELIREKGMIALNMSDVHKKAGYSRAAQYQSFSDKNSLLAALCMRELVQSTTAIEEQRYKELTADFTVVLRPVVYDYLKLSDRLMIDSAFGNMLKCVEALPEVEQFSFLKQGFAFLHAERTKAKNT</sequence>
<keyword evidence="5" id="KW-1185">Reference proteome</keyword>
<proteinExistence type="predicted"/>
<dbReference type="RefSeq" id="WP_142870461.1">
    <property type="nucleotide sequence ID" value="NZ_CP045503.2"/>
</dbReference>
<protein>
    <submittedName>
        <fullName evidence="4">TetR/AcrR family transcriptional regulator</fullName>
    </submittedName>
</protein>
<evidence type="ECO:0000313" key="5">
    <source>
        <dbReference type="Proteomes" id="UP000316416"/>
    </source>
</evidence>